<evidence type="ECO:0000313" key="4">
    <source>
        <dbReference type="Proteomes" id="UP000789524"/>
    </source>
</evidence>
<name>A0A8J2R7N1_9NEOP</name>
<accession>A0A8J2R7N1</accession>
<feature type="domain" description="ZP" evidence="2">
    <location>
        <begin position="16"/>
        <end position="263"/>
    </location>
</feature>
<dbReference type="PANTHER" id="PTHR47327">
    <property type="entry name" value="FI18240P1-RELATED"/>
    <property type="match status" value="1"/>
</dbReference>
<keyword evidence="1" id="KW-1015">Disulfide bond</keyword>
<comment type="caution">
    <text evidence="3">The sequence shown here is derived from an EMBL/GenBank/DDBJ whole genome shotgun (WGS) entry which is preliminary data.</text>
</comment>
<organism evidence="3 4">
    <name type="scientific">Danaus chrysippus</name>
    <name type="common">African queen</name>
    <dbReference type="NCBI Taxonomy" id="151541"/>
    <lineage>
        <taxon>Eukaryota</taxon>
        <taxon>Metazoa</taxon>
        <taxon>Ecdysozoa</taxon>
        <taxon>Arthropoda</taxon>
        <taxon>Hexapoda</taxon>
        <taxon>Insecta</taxon>
        <taxon>Pterygota</taxon>
        <taxon>Neoptera</taxon>
        <taxon>Endopterygota</taxon>
        <taxon>Lepidoptera</taxon>
        <taxon>Glossata</taxon>
        <taxon>Ditrysia</taxon>
        <taxon>Papilionoidea</taxon>
        <taxon>Nymphalidae</taxon>
        <taxon>Danainae</taxon>
        <taxon>Danaini</taxon>
        <taxon>Danaina</taxon>
        <taxon>Danaus</taxon>
        <taxon>Anosia</taxon>
    </lineage>
</organism>
<dbReference type="AlphaFoldDB" id="A0A8J2R7N1"/>
<dbReference type="PANTHER" id="PTHR47327:SF7">
    <property type="entry name" value="GH08941P"/>
    <property type="match status" value="1"/>
</dbReference>
<dbReference type="InterPro" id="IPR001507">
    <property type="entry name" value="ZP_dom"/>
</dbReference>
<evidence type="ECO:0000259" key="2">
    <source>
        <dbReference type="PROSITE" id="PS51034"/>
    </source>
</evidence>
<evidence type="ECO:0000256" key="1">
    <source>
        <dbReference type="ARBA" id="ARBA00023157"/>
    </source>
</evidence>
<dbReference type="EMBL" id="CAKASE010000070">
    <property type="protein sequence ID" value="CAG9573519.1"/>
    <property type="molecule type" value="Genomic_DNA"/>
</dbReference>
<dbReference type="GO" id="GO:0009653">
    <property type="term" value="P:anatomical structure morphogenesis"/>
    <property type="evidence" value="ECO:0007669"/>
    <property type="project" value="TreeGrafter"/>
</dbReference>
<sequence length="358" mass="39939">MIIKYYTIQGSQAQIECSPEYMKVVVPMDGDRKISYLDQLKDYTPCEPIIEGNSATFMLDLQEYHKCAVTRVLNKITGIRTYYHKVVIEDASGGRDTVRVRCVVSNKLRALSKRAVEPFPVDFNEPDVLDITRYMEGRAPEPMLGAVVKQNGRQVSGEISVSPGTPLSMDIFLDNSSSPVYGLLVNYMHVTDTGKQQETIIFNGCSVDPYLFDNFVTTDGKNLTAKFRAFKFPDTSYVLFRGTVTVCLDKCQGVQCTNGVTAYGRKRRSIASTTSNKVYEVSLTTIIKVDWKGGNREEEDVLTLLKNLKIANQKLGEEDVATVSQTSDLVYKTNNSSVNLPAIIIMFISLATLFKMAV</sequence>
<reference evidence="3" key="1">
    <citation type="submission" date="2021-09" db="EMBL/GenBank/DDBJ databases">
        <authorList>
            <person name="Martin H S."/>
        </authorList>
    </citation>
    <scope>NUCLEOTIDE SEQUENCE</scope>
</reference>
<gene>
    <name evidence="3" type="ORF">DCHRY22_LOCUS10486</name>
</gene>
<dbReference type="Pfam" id="PF00100">
    <property type="entry name" value="Zona_pellucida"/>
    <property type="match status" value="1"/>
</dbReference>
<dbReference type="Gene3D" id="2.60.40.4100">
    <property type="entry name" value="Zona pellucida, ZP-C domain"/>
    <property type="match status" value="1"/>
</dbReference>
<dbReference type="SMART" id="SM00241">
    <property type="entry name" value="ZP"/>
    <property type="match status" value="1"/>
</dbReference>
<evidence type="ECO:0000313" key="3">
    <source>
        <dbReference type="EMBL" id="CAG9573519.1"/>
    </source>
</evidence>
<dbReference type="PROSITE" id="PS51034">
    <property type="entry name" value="ZP_2"/>
    <property type="match status" value="1"/>
</dbReference>
<dbReference type="OrthoDB" id="6407830at2759"/>
<dbReference type="InterPro" id="IPR042235">
    <property type="entry name" value="ZP-C_dom"/>
</dbReference>
<proteinExistence type="predicted"/>
<keyword evidence="4" id="KW-1185">Reference proteome</keyword>
<protein>
    <submittedName>
        <fullName evidence="3">(African queen) hypothetical protein</fullName>
    </submittedName>
</protein>
<dbReference type="InterPro" id="IPR052774">
    <property type="entry name" value="Celegans_DevNeuronal_Protein"/>
</dbReference>
<dbReference type="Proteomes" id="UP000789524">
    <property type="component" value="Unassembled WGS sequence"/>
</dbReference>
<dbReference type="InterPro" id="IPR055355">
    <property type="entry name" value="ZP-C"/>
</dbReference>